<dbReference type="InterPro" id="IPR011990">
    <property type="entry name" value="TPR-like_helical_dom_sf"/>
</dbReference>
<evidence type="ECO:0000313" key="3">
    <source>
        <dbReference type="EMBL" id="KAF7730661.1"/>
    </source>
</evidence>
<dbReference type="PANTHER" id="PTHR46430">
    <property type="entry name" value="PROTEIN SKT5-RELATED"/>
    <property type="match status" value="1"/>
</dbReference>
<reference evidence="3" key="1">
    <citation type="submission" date="2020-01" db="EMBL/GenBank/DDBJ databases">
        <title>Genome Sequencing of Three Apophysomyces-Like Fungal Strains Confirms a Novel Fungal Genus in the Mucoromycota with divergent Burkholderia-like Endosymbiotic Bacteria.</title>
        <authorList>
            <person name="Stajich J.E."/>
            <person name="Macias A.M."/>
            <person name="Carter-House D."/>
            <person name="Lovett B."/>
            <person name="Kasson L.R."/>
            <person name="Berry K."/>
            <person name="Grigoriev I."/>
            <person name="Chang Y."/>
            <person name="Spatafora J."/>
            <person name="Kasson M.T."/>
        </authorList>
    </citation>
    <scope>NUCLEOTIDE SEQUENCE</scope>
    <source>
        <strain evidence="3">NRRL A-21654</strain>
    </source>
</reference>
<organism evidence="3 4">
    <name type="scientific">Apophysomyces ossiformis</name>
    <dbReference type="NCBI Taxonomy" id="679940"/>
    <lineage>
        <taxon>Eukaryota</taxon>
        <taxon>Fungi</taxon>
        <taxon>Fungi incertae sedis</taxon>
        <taxon>Mucoromycota</taxon>
        <taxon>Mucoromycotina</taxon>
        <taxon>Mucoromycetes</taxon>
        <taxon>Mucorales</taxon>
        <taxon>Mucorineae</taxon>
        <taxon>Mucoraceae</taxon>
        <taxon>Apophysomyces</taxon>
    </lineage>
</organism>
<dbReference type="InterPro" id="IPR006597">
    <property type="entry name" value="Sel1-like"/>
</dbReference>
<gene>
    <name evidence="3" type="ORF">EC973_001610</name>
</gene>
<feature type="region of interest" description="Disordered" evidence="2">
    <location>
        <begin position="313"/>
        <end position="347"/>
    </location>
</feature>
<evidence type="ECO:0000256" key="1">
    <source>
        <dbReference type="ARBA" id="ARBA00022737"/>
    </source>
</evidence>
<dbReference type="EMBL" id="JABAYA010000014">
    <property type="protein sequence ID" value="KAF7730661.1"/>
    <property type="molecule type" value="Genomic_DNA"/>
</dbReference>
<dbReference type="PANTHER" id="PTHR46430:SF1">
    <property type="entry name" value="CHITIN SYNTHASE REGULATOR SKT5-RELATED"/>
    <property type="match status" value="1"/>
</dbReference>
<keyword evidence="4" id="KW-1185">Reference proteome</keyword>
<dbReference type="InterPro" id="IPR051726">
    <property type="entry name" value="Chitin_Synth_Reg"/>
</dbReference>
<dbReference type="Gene3D" id="1.25.40.10">
    <property type="entry name" value="Tetratricopeptide repeat domain"/>
    <property type="match status" value="2"/>
</dbReference>
<feature type="compositionally biased region" description="Low complexity" evidence="2">
    <location>
        <begin position="313"/>
        <end position="322"/>
    </location>
</feature>
<evidence type="ECO:0000313" key="4">
    <source>
        <dbReference type="Proteomes" id="UP000605846"/>
    </source>
</evidence>
<feature type="compositionally biased region" description="Basic and acidic residues" evidence="2">
    <location>
        <begin position="330"/>
        <end position="343"/>
    </location>
</feature>
<feature type="region of interest" description="Disordered" evidence="2">
    <location>
        <begin position="243"/>
        <end position="299"/>
    </location>
</feature>
<feature type="compositionally biased region" description="Polar residues" evidence="2">
    <location>
        <begin position="243"/>
        <end position="259"/>
    </location>
</feature>
<sequence length="757" mass="84967">MAYAQSYYSQWVPSPNDVDSRTDLSYQFPQQSVQLSRVRSKKPLPKTPEEDDIPAAPSHPWPGPVLQTIDCYQHLQQYQPAMPSTTNYYVGTPLAPQKDSWFYYSSSQQYQYETNHSTNGYHSAHWYPAQTFVQGRTSFEDSSNYQQASSAYPSASTETRSLRVSHSSSHSSFNSGRHLPDCSGSQKIEQKDEMLSSEPPVVSHVKLQKPFEPPTAPNPMRITIPEQGLLKATVSDGMAKNETLSPVSACSSATTTLDSSMMPETPNDNNSTPQRRSQKQQQQLLRPSSPSGIPSPWGAVSSEVSVAPVAVEGRMSHQHQPFQHPPQRPNELERNVGSEETKTRSQTRIASFSLTQDREALKIYRRMAVKTRDRDIQMTYTKYLLEIAELYNQGEAVGTTITGSVTDNTMTGNLTRSSTQKRLLAEAGYWIHRLAKSGHAEALFIQGQWYMHGPPSGIGPPKVHPQKAVRCFQAAAKAGWVDAYYELAQHWRSRKVYAKAIANYRIAAAKGHTLATYKLARVLLRGRWGQERDIQQGMVYLRRAADVTDATCAEPAFVLSCVYAGEPDSFGLPKELLTEFKDVQLAIQYLTKAANYHLADAIRRLGQVYEQGLLDQTQQPAQSLQYYTKAAEEGHVYAMLDLSRLYVQGIPGHLICQPRLGFRWCQRAAEKGLAKAEYILGTYYEDGVGVPSDYSQALQCFNKAASKGYSLAAEKLNRPNHEHKLQNKQKLAVEDDDVEEEEMSIRIIERPRLCMVM</sequence>
<dbReference type="OrthoDB" id="272077at2759"/>
<name>A0A8H7ETA6_9FUNG</name>
<dbReference type="Pfam" id="PF08238">
    <property type="entry name" value="Sel1"/>
    <property type="match status" value="7"/>
</dbReference>
<dbReference type="AlphaFoldDB" id="A0A8H7ETA6"/>
<comment type="caution">
    <text evidence="3">The sequence shown here is derived from an EMBL/GenBank/DDBJ whole genome shotgun (WGS) entry which is preliminary data.</text>
</comment>
<accession>A0A8H7ETA6</accession>
<feature type="region of interest" description="Disordered" evidence="2">
    <location>
        <begin position="29"/>
        <end position="59"/>
    </location>
</feature>
<feature type="compositionally biased region" description="Low complexity" evidence="2">
    <location>
        <begin position="142"/>
        <end position="177"/>
    </location>
</feature>
<dbReference type="Proteomes" id="UP000605846">
    <property type="component" value="Unassembled WGS sequence"/>
</dbReference>
<protein>
    <submittedName>
        <fullName evidence="3">Uncharacterized protein</fullName>
    </submittedName>
</protein>
<dbReference type="SUPFAM" id="SSF81901">
    <property type="entry name" value="HCP-like"/>
    <property type="match status" value="2"/>
</dbReference>
<keyword evidence="1" id="KW-0677">Repeat</keyword>
<proteinExistence type="predicted"/>
<dbReference type="SMART" id="SM00671">
    <property type="entry name" value="SEL1"/>
    <property type="match status" value="6"/>
</dbReference>
<feature type="compositionally biased region" description="Low complexity" evidence="2">
    <location>
        <begin position="273"/>
        <end position="299"/>
    </location>
</feature>
<feature type="region of interest" description="Disordered" evidence="2">
    <location>
        <begin position="138"/>
        <end position="200"/>
    </location>
</feature>
<evidence type="ECO:0000256" key="2">
    <source>
        <dbReference type="SAM" id="MobiDB-lite"/>
    </source>
</evidence>